<dbReference type="REBASE" id="621040">
    <property type="entry name" value="V.CcoAX7ORF15800P"/>
</dbReference>
<dbReference type="PIRSF" id="PIRSF018267">
    <property type="entry name" value="VSR_endonuc"/>
    <property type="match status" value="1"/>
</dbReference>
<evidence type="ECO:0000256" key="6">
    <source>
        <dbReference type="PIRNR" id="PIRNR018267"/>
    </source>
</evidence>
<proteinExistence type="inferred from homology"/>
<dbReference type="SUPFAM" id="SSF52980">
    <property type="entry name" value="Restriction endonuclease-like"/>
    <property type="match status" value="1"/>
</dbReference>
<dbReference type="OrthoDB" id="9801520at2"/>
<dbReference type="NCBIfam" id="TIGR00632">
    <property type="entry name" value="vsr"/>
    <property type="match status" value="1"/>
</dbReference>
<evidence type="ECO:0000256" key="2">
    <source>
        <dbReference type="ARBA" id="ARBA00022759"/>
    </source>
</evidence>
<organism evidence="7 8">
    <name type="scientific">Capsulimonas corticalis</name>
    <dbReference type="NCBI Taxonomy" id="2219043"/>
    <lineage>
        <taxon>Bacteria</taxon>
        <taxon>Bacillati</taxon>
        <taxon>Armatimonadota</taxon>
        <taxon>Armatimonadia</taxon>
        <taxon>Capsulimonadales</taxon>
        <taxon>Capsulimonadaceae</taxon>
        <taxon>Capsulimonas</taxon>
    </lineage>
</organism>
<dbReference type="InterPro" id="IPR011335">
    <property type="entry name" value="Restrct_endonuc-II-like"/>
</dbReference>
<reference evidence="7 8" key="1">
    <citation type="journal article" date="2019" name="Int. J. Syst. Evol. Microbiol.">
        <title>Capsulimonas corticalis gen. nov., sp. nov., an aerobic capsulated bacterium, of a novel bacterial order, Capsulimonadales ord. nov., of the class Armatimonadia of the phylum Armatimonadetes.</title>
        <authorList>
            <person name="Li J."/>
            <person name="Kudo C."/>
            <person name="Tonouchi A."/>
        </authorList>
    </citation>
    <scope>NUCLEOTIDE SEQUENCE [LARGE SCALE GENOMIC DNA]</scope>
    <source>
        <strain evidence="7 8">AX-7</strain>
    </source>
</reference>
<dbReference type="GO" id="GO:0004519">
    <property type="term" value="F:endonuclease activity"/>
    <property type="evidence" value="ECO:0007669"/>
    <property type="project" value="UniProtKB-KW"/>
</dbReference>
<dbReference type="Proteomes" id="UP000287394">
    <property type="component" value="Chromosome"/>
</dbReference>
<dbReference type="EC" id="3.1.-.-" evidence="6"/>
<dbReference type="EMBL" id="AP025739">
    <property type="protein sequence ID" value="BDI29530.1"/>
    <property type="molecule type" value="Genomic_DNA"/>
</dbReference>
<dbReference type="GO" id="GO:0016787">
    <property type="term" value="F:hydrolase activity"/>
    <property type="evidence" value="ECO:0007669"/>
    <property type="project" value="UniProtKB-KW"/>
</dbReference>
<keyword evidence="4 6" id="KW-0378">Hydrolase</keyword>
<evidence type="ECO:0000256" key="3">
    <source>
        <dbReference type="ARBA" id="ARBA00022763"/>
    </source>
</evidence>
<evidence type="ECO:0000313" key="7">
    <source>
        <dbReference type="EMBL" id="BDI29530.1"/>
    </source>
</evidence>
<dbReference type="Gene3D" id="3.40.960.10">
    <property type="entry name" value="VSR Endonuclease"/>
    <property type="match status" value="1"/>
</dbReference>
<sequence length="139" mass="16158">MTDTISPEERSAVMRQVKSKNTKPEMQIRSRLHRRGYRFRLHRRDLPGVPDLVFPSRKTVVFIHGCFWHGHPCKRGQRPPATNAEYWRAKIARNEARDTVNLQKLAELGWKAIVIWECEMKLIDAAIDRLAAELDGNKA</sequence>
<keyword evidence="2 6" id="KW-0255">Endonuclease</keyword>
<evidence type="ECO:0000313" key="8">
    <source>
        <dbReference type="Proteomes" id="UP000287394"/>
    </source>
</evidence>
<name>A0A402CZ27_9BACT</name>
<protein>
    <recommendedName>
        <fullName evidence="6">Very short patch repair endonuclease</fullName>
        <ecNumber evidence="6">3.1.-.-</ecNumber>
    </recommendedName>
</protein>
<evidence type="ECO:0000256" key="4">
    <source>
        <dbReference type="ARBA" id="ARBA00022801"/>
    </source>
</evidence>
<comment type="similarity">
    <text evidence="6">Belongs to the vsr family.</text>
</comment>
<dbReference type="InterPro" id="IPR004603">
    <property type="entry name" value="DNA_mismatch_endonuc_vsr"/>
</dbReference>
<keyword evidence="1 6" id="KW-0540">Nuclease</keyword>
<evidence type="ECO:0000256" key="5">
    <source>
        <dbReference type="ARBA" id="ARBA00023204"/>
    </source>
</evidence>
<gene>
    <name evidence="7" type="ORF">CCAX7_15810</name>
</gene>
<dbReference type="KEGG" id="ccot:CCAX7_15810"/>
<dbReference type="CDD" id="cd00221">
    <property type="entry name" value="Vsr"/>
    <property type="match status" value="1"/>
</dbReference>
<evidence type="ECO:0000256" key="1">
    <source>
        <dbReference type="ARBA" id="ARBA00022722"/>
    </source>
</evidence>
<keyword evidence="3 6" id="KW-0227">DNA damage</keyword>
<dbReference type="GO" id="GO:0006298">
    <property type="term" value="P:mismatch repair"/>
    <property type="evidence" value="ECO:0007669"/>
    <property type="project" value="UniProtKB-UniRule"/>
</dbReference>
<accession>A0A402CZ27</accession>
<keyword evidence="8" id="KW-1185">Reference proteome</keyword>
<comment type="function">
    <text evidence="6">May nick specific sequences that contain T:G mispairs resulting from m5C-deamination.</text>
</comment>
<dbReference type="RefSeq" id="WP_119322594.1">
    <property type="nucleotide sequence ID" value="NZ_AP025739.1"/>
</dbReference>
<dbReference type="AlphaFoldDB" id="A0A402CZ27"/>
<keyword evidence="5 6" id="KW-0234">DNA repair</keyword>
<dbReference type="Pfam" id="PF03852">
    <property type="entry name" value="Vsr"/>
    <property type="match status" value="1"/>
</dbReference>